<reference evidence="5" key="1">
    <citation type="journal article" date="2021" name="Microb. Physiol.">
        <title>Proteogenomic Insights into the Physiology of Marine, Sulfate-Reducing, Filamentous Desulfonema limicola and Desulfonema magnum.</title>
        <authorList>
            <person name="Schnaars V."/>
            <person name="Wohlbrand L."/>
            <person name="Scheve S."/>
            <person name="Hinrichs C."/>
            <person name="Reinhardt R."/>
            <person name="Rabus R."/>
        </authorList>
    </citation>
    <scope>NUCLEOTIDE SEQUENCE</scope>
    <source>
        <strain evidence="5">4be13</strain>
    </source>
</reference>
<feature type="compositionally biased region" description="Basic and acidic residues" evidence="4">
    <location>
        <begin position="129"/>
        <end position="140"/>
    </location>
</feature>
<evidence type="ECO:0000313" key="6">
    <source>
        <dbReference type="Proteomes" id="UP000663722"/>
    </source>
</evidence>
<evidence type="ECO:0000256" key="1">
    <source>
        <dbReference type="ARBA" id="ARBA00007613"/>
    </source>
</evidence>
<feature type="coiled-coil region" evidence="3">
    <location>
        <begin position="249"/>
        <end position="283"/>
    </location>
</feature>
<dbReference type="InterPro" id="IPR010131">
    <property type="entry name" value="MdtP/NodT-like"/>
</dbReference>
<name>A0A975BQY3_9BACT</name>
<evidence type="ECO:0000256" key="4">
    <source>
        <dbReference type="SAM" id="MobiDB-lite"/>
    </source>
</evidence>
<dbReference type="Proteomes" id="UP000663722">
    <property type="component" value="Chromosome"/>
</dbReference>
<evidence type="ECO:0000256" key="2">
    <source>
        <dbReference type="RuleBase" id="RU362097"/>
    </source>
</evidence>
<dbReference type="GO" id="GO:0015562">
    <property type="term" value="F:efflux transmembrane transporter activity"/>
    <property type="evidence" value="ECO:0007669"/>
    <property type="project" value="InterPro"/>
</dbReference>
<accession>A0A975BQY3</accession>
<dbReference type="NCBIfam" id="TIGR01845">
    <property type="entry name" value="outer_NodT"/>
    <property type="match status" value="1"/>
</dbReference>
<organism evidence="5 6">
    <name type="scientific">Desulfonema magnum</name>
    <dbReference type="NCBI Taxonomy" id="45655"/>
    <lineage>
        <taxon>Bacteria</taxon>
        <taxon>Pseudomonadati</taxon>
        <taxon>Thermodesulfobacteriota</taxon>
        <taxon>Desulfobacteria</taxon>
        <taxon>Desulfobacterales</taxon>
        <taxon>Desulfococcaceae</taxon>
        <taxon>Desulfonema</taxon>
    </lineage>
</organism>
<keyword evidence="2" id="KW-0732">Signal</keyword>
<dbReference type="Gene3D" id="1.20.1600.10">
    <property type="entry name" value="Outer membrane efflux proteins (OEP)"/>
    <property type="match status" value="1"/>
</dbReference>
<sequence>MKKVFKVGILILTFISLNSCAVGPAYHRPEIQEKDAWSKSGAADLSPSEIIQVNWWTNFSDPYLNTLIEEAVSESLDLKILSERVLEAKLTTDQEKGGHLPNVNFSTDTKFYRGTQYGSESFDQQNLHNESDPFDQKDDSQYNAQNLDNNTNPGGYQYISAGTDVSWEIDLWGKKKRNRLTAEAGYKESKVNYQGGYLTLVSEIAQAYFNIRQIDKQKNITRKFYKDNLKRRSIYKNQHSEGLIPEWKVSRQDAEVKNSEKELLELERNRKRLENKIATLLGMPAGEGEIPDTTLWGDPQIVRIPVGVPSDLLSRRPDIIAAEYRVIKAHYRVNDAIADRLPSISFSGNAGLSASALSTFFSQWTLGFGPRISLPIFDAGRRKIQVSINEVQLNIAENEYRKTIMKAFEEVENLMADMDIRSKQKTILEKKVAHMREIHAQTLAKFEMGLISQLEILDAERELFTSEKALLDLQRYMLDDTVTLFKALGGGWPEETFMSDSVPSEDENKEKSSEILKTSEMKV</sequence>
<dbReference type="Gene3D" id="2.20.200.10">
    <property type="entry name" value="Outer membrane efflux proteins (OEP)"/>
    <property type="match status" value="1"/>
</dbReference>
<dbReference type="RefSeq" id="WP_207678350.1">
    <property type="nucleotide sequence ID" value="NZ_CP061800.1"/>
</dbReference>
<feature type="compositionally biased region" description="Polar residues" evidence="4">
    <location>
        <begin position="141"/>
        <end position="153"/>
    </location>
</feature>
<protein>
    <submittedName>
        <fullName evidence="5">Outer membrane efflux protein, NodT family</fullName>
    </submittedName>
</protein>
<keyword evidence="2" id="KW-0472">Membrane</keyword>
<evidence type="ECO:0000313" key="5">
    <source>
        <dbReference type="EMBL" id="QTA89930.1"/>
    </source>
</evidence>
<keyword evidence="6" id="KW-1185">Reference proteome</keyword>
<keyword evidence="2" id="KW-0564">Palmitate</keyword>
<feature type="region of interest" description="Disordered" evidence="4">
    <location>
        <begin position="123"/>
        <end position="153"/>
    </location>
</feature>
<comment type="similarity">
    <text evidence="1 2">Belongs to the outer membrane factor (OMF) (TC 1.B.17) family.</text>
</comment>
<dbReference type="SUPFAM" id="SSF56954">
    <property type="entry name" value="Outer membrane efflux proteins (OEP)"/>
    <property type="match status" value="1"/>
</dbReference>
<dbReference type="AlphaFoldDB" id="A0A975BQY3"/>
<keyword evidence="2" id="KW-0812">Transmembrane</keyword>
<gene>
    <name evidence="5" type="ORF">dnm_059890</name>
</gene>
<dbReference type="PANTHER" id="PTHR30203:SF30">
    <property type="entry name" value="OUTER MEMBRANE PROTEIN-RELATED"/>
    <property type="match status" value="1"/>
</dbReference>
<dbReference type="Pfam" id="PF02321">
    <property type="entry name" value="OEP"/>
    <property type="match status" value="2"/>
</dbReference>
<feature type="compositionally biased region" description="Basic and acidic residues" evidence="4">
    <location>
        <begin position="506"/>
        <end position="523"/>
    </location>
</feature>
<keyword evidence="2" id="KW-1134">Transmembrane beta strand</keyword>
<feature type="chain" id="PRO_5038172882" evidence="2">
    <location>
        <begin position="22"/>
        <end position="523"/>
    </location>
</feature>
<feature type="region of interest" description="Disordered" evidence="4">
    <location>
        <begin position="498"/>
        <end position="523"/>
    </location>
</feature>
<dbReference type="InterPro" id="IPR003423">
    <property type="entry name" value="OMP_efflux"/>
</dbReference>
<feature type="signal peptide" evidence="2">
    <location>
        <begin position="1"/>
        <end position="21"/>
    </location>
</feature>
<dbReference type="KEGG" id="dmm:dnm_059890"/>
<dbReference type="EMBL" id="CP061800">
    <property type="protein sequence ID" value="QTA89930.1"/>
    <property type="molecule type" value="Genomic_DNA"/>
</dbReference>
<comment type="subcellular location">
    <subcellularLocation>
        <location evidence="2">Cell membrane</location>
        <topology evidence="2">Lipid-anchor</topology>
    </subcellularLocation>
</comment>
<keyword evidence="2" id="KW-0449">Lipoprotein</keyword>
<keyword evidence="3" id="KW-0175">Coiled coil</keyword>
<proteinExistence type="inferred from homology"/>
<evidence type="ECO:0000256" key="3">
    <source>
        <dbReference type="SAM" id="Coils"/>
    </source>
</evidence>
<dbReference type="GO" id="GO:0005886">
    <property type="term" value="C:plasma membrane"/>
    <property type="evidence" value="ECO:0007669"/>
    <property type="project" value="UniProtKB-SubCell"/>
</dbReference>
<dbReference type="PANTHER" id="PTHR30203">
    <property type="entry name" value="OUTER MEMBRANE CATION EFFLUX PROTEIN"/>
    <property type="match status" value="1"/>
</dbReference>